<dbReference type="SUPFAM" id="SSF52540">
    <property type="entry name" value="P-loop containing nucleoside triphosphate hydrolases"/>
    <property type="match status" value="1"/>
</dbReference>
<proteinExistence type="predicted"/>
<evidence type="ECO:0000259" key="11">
    <source>
        <dbReference type="PROSITE" id="PS50990"/>
    </source>
</evidence>
<feature type="transmembrane region" description="Helical" evidence="8">
    <location>
        <begin position="395"/>
        <end position="418"/>
    </location>
</feature>
<dbReference type="SMART" id="SM00382">
    <property type="entry name" value="AAA"/>
    <property type="match status" value="1"/>
</dbReference>
<dbReference type="PROSITE" id="PS50990">
    <property type="entry name" value="PEPTIDASE_C39"/>
    <property type="match status" value="1"/>
</dbReference>
<dbReference type="Proteomes" id="UP000056968">
    <property type="component" value="Chromosome"/>
</dbReference>
<evidence type="ECO:0000256" key="3">
    <source>
        <dbReference type="ARBA" id="ARBA00022741"/>
    </source>
</evidence>
<evidence type="ECO:0000256" key="2">
    <source>
        <dbReference type="ARBA" id="ARBA00022692"/>
    </source>
</evidence>
<evidence type="ECO:0000259" key="9">
    <source>
        <dbReference type="PROSITE" id="PS50893"/>
    </source>
</evidence>
<dbReference type="GO" id="GO:0006508">
    <property type="term" value="P:proteolysis"/>
    <property type="evidence" value="ECO:0007669"/>
    <property type="project" value="InterPro"/>
</dbReference>
<dbReference type="Pfam" id="PF03412">
    <property type="entry name" value="Peptidase_C39"/>
    <property type="match status" value="1"/>
</dbReference>
<evidence type="ECO:0000256" key="8">
    <source>
        <dbReference type="SAM" id="Phobius"/>
    </source>
</evidence>
<dbReference type="PANTHER" id="PTHR43394:SF1">
    <property type="entry name" value="ATP-BINDING CASSETTE SUB-FAMILY B MEMBER 10, MITOCHONDRIAL"/>
    <property type="match status" value="1"/>
</dbReference>
<dbReference type="InterPro" id="IPR017750">
    <property type="entry name" value="ATPase_T1SS"/>
</dbReference>
<organism evidence="12 13">
    <name type="scientific">Sphingobium baderi</name>
    <dbReference type="NCBI Taxonomy" id="1332080"/>
    <lineage>
        <taxon>Bacteria</taxon>
        <taxon>Pseudomonadati</taxon>
        <taxon>Pseudomonadota</taxon>
        <taxon>Alphaproteobacteria</taxon>
        <taxon>Sphingomonadales</taxon>
        <taxon>Sphingomonadaceae</taxon>
        <taxon>Sphingobium</taxon>
    </lineage>
</organism>
<dbReference type="PROSITE" id="PS50929">
    <property type="entry name" value="ABC_TM1F"/>
    <property type="match status" value="1"/>
</dbReference>
<dbReference type="InterPro" id="IPR005074">
    <property type="entry name" value="Peptidase_C39"/>
</dbReference>
<keyword evidence="13" id="KW-1185">Reference proteome</keyword>
<dbReference type="PANTHER" id="PTHR43394">
    <property type="entry name" value="ATP-DEPENDENT PERMEASE MDL1, MITOCHONDRIAL"/>
    <property type="match status" value="1"/>
</dbReference>
<dbReference type="InterPro" id="IPR003439">
    <property type="entry name" value="ABC_transporter-like_ATP-bd"/>
</dbReference>
<keyword evidence="5 12" id="KW-0067">ATP-binding</keyword>
<feature type="domain" description="Peptidase C39" evidence="11">
    <location>
        <begin position="17"/>
        <end position="138"/>
    </location>
</feature>
<sequence length="723" mass="79739">MLKRSRVSGLAEWLGDALTSDDELVECIADVARHFDRSPAIIGLRAGLALDERGRLPFHQAEAALDQVGLLTDHVRGRLDKWRAHDLPAILPLTEGRYLLLMDVQGGDALVHLPGMDEPIWVASDQLAHRFTGEALVVMADHGRERAEERPWDERVRQHWFWREVWRVRGSFLYVMLAATIINLLAFALPLFTMNVYDRIIPNKAAASLWVLGVGVLLAFMLDFALRLARARLVDEAGRQIDERLSQRLFERVLNVPLTNRAGSTGALARRVSEFELVREFFASTTVVLIVDVAFLAVFVGLIALLGGWLAMVPVVMMGIMATAGYFLQRSMGRLSRDAQADASLQSSTLVEAIGGIETLKACRAEGRMLDRWRRYARMSAVTQEKLRRLSATSVTLAALCQQVTSIALVIGGFYMFAAGDITMGAIIAIVMLAGRSLAPVGQLAFVIVRARQAMTTLDSLQTLIDQPDERLDGARGIIPKFRKGAITAQDMAFAYPGASQPSLRGINLHIEPGERIGIIGRVASGKSTLGRVLCGLYPPSDGLMLVDDIDSRQYHPHELRSAFRYVGQDAELFSGSIRENLMLGAHQADDERLLKALERSGAGRFFGRDAAGFDLHIGERGSRLSGGQRSFLVLARALVDPCHLLFLDEPTGAMDQQTETLFIDHLEKALQPDQTLIVSTHRHGLLNLVDRVLVIDQGMVVADGPRDRIIGQLQDLSKGKMQ</sequence>
<feature type="transmembrane region" description="Helical" evidence="8">
    <location>
        <begin position="281"/>
        <end position="303"/>
    </location>
</feature>
<evidence type="ECO:0000256" key="1">
    <source>
        <dbReference type="ARBA" id="ARBA00004651"/>
    </source>
</evidence>
<feature type="transmembrane region" description="Helical" evidence="8">
    <location>
        <begin position="172"/>
        <end position="193"/>
    </location>
</feature>
<name>A0A0S3EYI2_9SPHN</name>
<feature type="transmembrane region" description="Helical" evidence="8">
    <location>
        <begin position="309"/>
        <end position="328"/>
    </location>
</feature>
<dbReference type="NCBIfam" id="TIGR03375">
    <property type="entry name" value="type_I_sec_LssB"/>
    <property type="match status" value="1"/>
</dbReference>
<dbReference type="InterPro" id="IPR039421">
    <property type="entry name" value="Type_1_exporter"/>
</dbReference>
<dbReference type="Gene3D" id="3.40.50.300">
    <property type="entry name" value="P-loop containing nucleotide triphosphate hydrolases"/>
    <property type="match status" value="1"/>
</dbReference>
<evidence type="ECO:0000259" key="10">
    <source>
        <dbReference type="PROSITE" id="PS50929"/>
    </source>
</evidence>
<keyword evidence="6 8" id="KW-1133">Transmembrane helix</keyword>
<comment type="subcellular location">
    <subcellularLocation>
        <location evidence="1">Cell membrane</location>
        <topology evidence="1">Multi-pass membrane protein</topology>
    </subcellularLocation>
</comment>
<accession>A0A0S3EYI2</accession>
<feature type="domain" description="ABC transporter" evidence="9">
    <location>
        <begin position="487"/>
        <end position="723"/>
    </location>
</feature>
<keyword evidence="3" id="KW-0547">Nucleotide-binding</keyword>
<dbReference type="GO" id="GO:0008233">
    <property type="term" value="F:peptidase activity"/>
    <property type="evidence" value="ECO:0007669"/>
    <property type="project" value="InterPro"/>
</dbReference>
<dbReference type="GO" id="GO:0015421">
    <property type="term" value="F:ABC-type oligopeptide transporter activity"/>
    <property type="evidence" value="ECO:0007669"/>
    <property type="project" value="TreeGrafter"/>
</dbReference>
<dbReference type="Gene3D" id="3.90.70.10">
    <property type="entry name" value="Cysteine proteinases"/>
    <property type="match status" value="1"/>
</dbReference>
<protein>
    <submittedName>
        <fullName evidence="12">ATP-binding protein</fullName>
    </submittedName>
</protein>
<feature type="domain" description="ABC transmembrane type-1" evidence="10">
    <location>
        <begin position="175"/>
        <end position="453"/>
    </location>
</feature>
<dbReference type="Pfam" id="PF00005">
    <property type="entry name" value="ABC_tran"/>
    <property type="match status" value="1"/>
</dbReference>
<reference evidence="12 13" key="1">
    <citation type="submission" date="2015-11" db="EMBL/GenBank/DDBJ databases">
        <title>A Two-component Flavoprotein Monooxygenase System MeaXY Responsible for para-Hydroxylation of 2-Methyl-6-ethylaniline and 2,6-Diethylaniline in Sphingobium baderi DE-13.</title>
        <authorList>
            <person name="Cheng M."/>
            <person name="Meng Q."/>
            <person name="Yang Y."/>
            <person name="Chu C."/>
            <person name="Yan X."/>
            <person name="He J."/>
            <person name="Li S."/>
        </authorList>
    </citation>
    <scope>NUCLEOTIDE SEQUENCE [LARGE SCALE GENOMIC DNA]</scope>
    <source>
        <strain evidence="12 13">DE-13</strain>
    </source>
</reference>
<dbReference type="GO" id="GO:0005524">
    <property type="term" value="F:ATP binding"/>
    <property type="evidence" value="ECO:0007669"/>
    <property type="project" value="UniProtKB-KW"/>
</dbReference>
<feature type="transmembrane region" description="Helical" evidence="8">
    <location>
        <begin position="424"/>
        <end position="449"/>
    </location>
</feature>
<evidence type="ECO:0000313" key="12">
    <source>
        <dbReference type="EMBL" id="ALR20437.1"/>
    </source>
</evidence>
<dbReference type="InterPro" id="IPR011527">
    <property type="entry name" value="ABC1_TM_dom"/>
</dbReference>
<dbReference type="GO" id="GO:0005886">
    <property type="term" value="C:plasma membrane"/>
    <property type="evidence" value="ECO:0007669"/>
    <property type="project" value="UniProtKB-SubCell"/>
</dbReference>
<keyword evidence="2 8" id="KW-0812">Transmembrane</keyword>
<gene>
    <name evidence="12" type="ORF">ATN00_09070</name>
</gene>
<evidence type="ECO:0000256" key="5">
    <source>
        <dbReference type="ARBA" id="ARBA00022840"/>
    </source>
</evidence>
<evidence type="ECO:0000313" key="13">
    <source>
        <dbReference type="Proteomes" id="UP000056968"/>
    </source>
</evidence>
<dbReference type="CDD" id="cd18587">
    <property type="entry name" value="ABC_6TM_LapB_like"/>
    <property type="match status" value="1"/>
</dbReference>
<dbReference type="EMBL" id="CP013264">
    <property type="protein sequence ID" value="ALR20437.1"/>
    <property type="molecule type" value="Genomic_DNA"/>
</dbReference>
<dbReference type="InterPro" id="IPR036640">
    <property type="entry name" value="ABC1_TM_sf"/>
</dbReference>
<dbReference type="STRING" id="1332080.ATN00_09070"/>
<evidence type="ECO:0000256" key="6">
    <source>
        <dbReference type="ARBA" id="ARBA00022989"/>
    </source>
</evidence>
<dbReference type="InterPro" id="IPR027417">
    <property type="entry name" value="P-loop_NTPase"/>
</dbReference>
<dbReference type="RefSeq" id="WP_062064102.1">
    <property type="nucleotide sequence ID" value="NZ_CP013264.1"/>
</dbReference>
<dbReference type="Pfam" id="PF00664">
    <property type="entry name" value="ABC_membrane"/>
    <property type="match status" value="1"/>
</dbReference>
<dbReference type="AlphaFoldDB" id="A0A0S3EYI2"/>
<keyword evidence="4" id="KW-0378">Hydrolase</keyword>
<dbReference type="OrthoDB" id="9787557at2"/>
<dbReference type="KEGG" id="sbd:ATN00_09070"/>
<evidence type="ECO:0000256" key="4">
    <source>
        <dbReference type="ARBA" id="ARBA00022801"/>
    </source>
</evidence>
<feature type="transmembrane region" description="Helical" evidence="8">
    <location>
        <begin position="205"/>
        <end position="226"/>
    </location>
</feature>
<evidence type="ECO:0000256" key="7">
    <source>
        <dbReference type="ARBA" id="ARBA00023136"/>
    </source>
</evidence>
<dbReference type="SUPFAM" id="SSF90123">
    <property type="entry name" value="ABC transporter transmembrane region"/>
    <property type="match status" value="1"/>
</dbReference>
<dbReference type="InterPro" id="IPR003593">
    <property type="entry name" value="AAA+_ATPase"/>
</dbReference>
<keyword evidence="7 8" id="KW-0472">Membrane</keyword>
<dbReference type="GO" id="GO:0016887">
    <property type="term" value="F:ATP hydrolysis activity"/>
    <property type="evidence" value="ECO:0007669"/>
    <property type="project" value="InterPro"/>
</dbReference>
<dbReference type="PROSITE" id="PS50893">
    <property type="entry name" value="ABC_TRANSPORTER_2"/>
    <property type="match status" value="1"/>
</dbReference>
<dbReference type="Gene3D" id="1.20.1560.10">
    <property type="entry name" value="ABC transporter type 1, transmembrane domain"/>
    <property type="match status" value="1"/>
</dbReference>